<dbReference type="EMBL" id="JABXBU010002072">
    <property type="protein sequence ID" value="KAF8777657.1"/>
    <property type="molecule type" value="Genomic_DNA"/>
</dbReference>
<evidence type="ECO:0000313" key="1">
    <source>
        <dbReference type="EMBL" id="KAF8777657.1"/>
    </source>
</evidence>
<gene>
    <name evidence="1" type="ORF">HNY73_014481</name>
</gene>
<reference evidence="1" key="2">
    <citation type="submission" date="2020-06" db="EMBL/GenBank/DDBJ databases">
        <authorList>
            <person name="Sheffer M."/>
        </authorList>
    </citation>
    <scope>NUCLEOTIDE SEQUENCE</scope>
</reference>
<dbReference type="AlphaFoldDB" id="A0A8T0EPJ5"/>
<reference evidence="1" key="1">
    <citation type="journal article" date="2020" name="bioRxiv">
        <title>Chromosome-level reference genome of the European wasp spider Argiope bruennichi: a resource for studies on range expansion and evolutionary adaptation.</title>
        <authorList>
            <person name="Sheffer M.M."/>
            <person name="Hoppe A."/>
            <person name="Krehenwinkel H."/>
            <person name="Uhl G."/>
            <person name="Kuss A.W."/>
            <person name="Jensen L."/>
            <person name="Jensen C."/>
            <person name="Gillespie R.G."/>
            <person name="Hoff K.J."/>
            <person name="Prost S."/>
        </authorList>
    </citation>
    <scope>NUCLEOTIDE SEQUENCE</scope>
</reference>
<keyword evidence="2" id="KW-1185">Reference proteome</keyword>
<evidence type="ECO:0000313" key="2">
    <source>
        <dbReference type="Proteomes" id="UP000807504"/>
    </source>
</evidence>
<accession>A0A8T0EPJ5</accession>
<proteinExistence type="predicted"/>
<protein>
    <submittedName>
        <fullName evidence="1">Uncharacterized protein</fullName>
    </submittedName>
</protein>
<dbReference type="Proteomes" id="UP000807504">
    <property type="component" value="Unassembled WGS sequence"/>
</dbReference>
<comment type="caution">
    <text evidence="1">The sequence shown here is derived from an EMBL/GenBank/DDBJ whole genome shotgun (WGS) entry which is preliminary data.</text>
</comment>
<name>A0A8T0EPJ5_ARGBR</name>
<organism evidence="1 2">
    <name type="scientific">Argiope bruennichi</name>
    <name type="common">Wasp spider</name>
    <name type="synonym">Aranea bruennichi</name>
    <dbReference type="NCBI Taxonomy" id="94029"/>
    <lineage>
        <taxon>Eukaryota</taxon>
        <taxon>Metazoa</taxon>
        <taxon>Ecdysozoa</taxon>
        <taxon>Arthropoda</taxon>
        <taxon>Chelicerata</taxon>
        <taxon>Arachnida</taxon>
        <taxon>Araneae</taxon>
        <taxon>Araneomorphae</taxon>
        <taxon>Entelegynae</taxon>
        <taxon>Araneoidea</taxon>
        <taxon>Araneidae</taxon>
        <taxon>Argiope</taxon>
    </lineage>
</organism>
<sequence length="116" mass="12988">MEGAPPGGVELRCAGAQDRCGLRVKRGVERAAAAPESRLLSGIVFSHPRKFVCIPTQGPRQPTWLQDRENEVLMKNHIATLSRKLKCPAKRIQKDIYCKIQEPCLHLLQSCPECKK</sequence>